<gene>
    <name evidence="1" type="ORF">METZ01_LOCUS490518</name>
</gene>
<dbReference type="EMBL" id="UINC01213058">
    <property type="protein sequence ID" value="SVE37664.1"/>
    <property type="molecule type" value="Genomic_DNA"/>
</dbReference>
<accession>A0A383D029</accession>
<protein>
    <submittedName>
        <fullName evidence="1">Uncharacterized protein</fullName>
    </submittedName>
</protein>
<feature type="non-terminal residue" evidence="1">
    <location>
        <position position="1"/>
    </location>
</feature>
<reference evidence="1" key="1">
    <citation type="submission" date="2018-05" db="EMBL/GenBank/DDBJ databases">
        <authorList>
            <person name="Lanie J.A."/>
            <person name="Ng W.-L."/>
            <person name="Kazmierczak K.M."/>
            <person name="Andrzejewski T.M."/>
            <person name="Davidsen T.M."/>
            <person name="Wayne K.J."/>
            <person name="Tettelin H."/>
            <person name="Glass J.I."/>
            <person name="Rusch D."/>
            <person name="Podicherti R."/>
            <person name="Tsui H.-C.T."/>
            <person name="Winkler M.E."/>
        </authorList>
    </citation>
    <scope>NUCLEOTIDE SEQUENCE</scope>
</reference>
<proteinExistence type="predicted"/>
<dbReference type="AlphaFoldDB" id="A0A383D029"/>
<sequence>VVEEDRLAWPQMQGGERVLLHDPSPRIYKLHKQVVRS</sequence>
<organism evidence="1">
    <name type="scientific">marine metagenome</name>
    <dbReference type="NCBI Taxonomy" id="408172"/>
    <lineage>
        <taxon>unclassified sequences</taxon>
        <taxon>metagenomes</taxon>
        <taxon>ecological metagenomes</taxon>
    </lineage>
</organism>
<name>A0A383D029_9ZZZZ</name>
<evidence type="ECO:0000313" key="1">
    <source>
        <dbReference type="EMBL" id="SVE37664.1"/>
    </source>
</evidence>
<feature type="non-terminal residue" evidence="1">
    <location>
        <position position="37"/>
    </location>
</feature>